<dbReference type="PANTHER" id="PTHR33375">
    <property type="entry name" value="CHROMOSOME-PARTITIONING PROTEIN PARB-RELATED"/>
    <property type="match status" value="1"/>
</dbReference>
<dbReference type="NCBIfam" id="TIGR00180">
    <property type="entry name" value="parB_part"/>
    <property type="match status" value="1"/>
</dbReference>
<comment type="subcellular location">
    <subcellularLocation>
        <location evidence="1">Cytoplasm</location>
        <location evidence="1">Nucleoid</location>
    </subcellularLocation>
</comment>
<dbReference type="InterPro" id="IPR003115">
    <property type="entry name" value="ParB_N"/>
</dbReference>
<organism evidence="6 7">
    <name type="scientific">Oribacterium asaccharolyticum ACB7</name>
    <dbReference type="NCBI Taxonomy" id="796944"/>
    <lineage>
        <taxon>Bacteria</taxon>
        <taxon>Bacillati</taxon>
        <taxon>Bacillota</taxon>
        <taxon>Clostridia</taxon>
        <taxon>Lachnospirales</taxon>
        <taxon>Lachnospiraceae</taxon>
        <taxon>Oribacterium</taxon>
    </lineage>
</organism>
<dbReference type="GO" id="GO:0045881">
    <property type="term" value="P:positive regulation of sporulation resulting in formation of a cellular spore"/>
    <property type="evidence" value="ECO:0007669"/>
    <property type="project" value="TreeGrafter"/>
</dbReference>
<dbReference type="Pfam" id="PF17762">
    <property type="entry name" value="HTH_ParB"/>
    <property type="match status" value="1"/>
</dbReference>
<dbReference type="SMART" id="SM00470">
    <property type="entry name" value="ParB"/>
    <property type="match status" value="1"/>
</dbReference>
<dbReference type="GO" id="GO:0007059">
    <property type="term" value="P:chromosome segregation"/>
    <property type="evidence" value="ECO:0007669"/>
    <property type="project" value="UniProtKB-KW"/>
</dbReference>
<sequence length="292" mass="33386">MAKHGLGRGVDSLFAANPNKIEKKEAGEEAKLLKLSLIQANPSQPRKRFSDEELKELSESIKQFGVIQPLLVKKQGPLYEIIAGERRFRAAKLAGLTEVPVLIRDYDEKRSKEVAIIENIQREDLNAVEEALAYQSLITEYDLSQEELAERLSKKRTTITNSLRLLKLEEEILNYIREGKLKEGHGRALLAIPEGKKRLELAKECVEKNLSVREVEKHGQNQETQKKKDGRKALSKQFTSIYKDLESRMGENLGTKVKIVPKNESKGKVEIEYYSREDLERLYDLLEGKGRE</sequence>
<evidence type="ECO:0000256" key="4">
    <source>
        <dbReference type="ARBA" id="ARBA00023125"/>
    </source>
</evidence>
<keyword evidence="3" id="KW-0159">Chromosome partition</keyword>
<dbReference type="GO" id="GO:0009295">
    <property type="term" value="C:nucleoid"/>
    <property type="evidence" value="ECO:0007669"/>
    <property type="project" value="UniProtKB-SubCell"/>
</dbReference>
<dbReference type="EMBL" id="AFZD01000007">
    <property type="protein sequence ID" value="EHL13358.1"/>
    <property type="molecule type" value="Genomic_DNA"/>
</dbReference>
<reference evidence="6 7" key="1">
    <citation type="submission" date="2011-08" db="EMBL/GenBank/DDBJ databases">
        <title>The Genome Sequence of Oribacterium sp. ACB7.</title>
        <authorList>
            <consortium name="The Broad Institute Genome Sequencing Platform"/>
            <person name="Earl A."/>
            <person name="Ward D."/>
            <person name="Feldgarden M."/>
            <person name="Gevers D."/>
            <person name="Sizova M."/>
            <person name="Hazen A."/>
            <person name="Epstein S."/>
            <person name="Young S.K."/>
            <person name="Zeng Q."/>
            <person name="Gargeya S."/>
            <person name="Fitzgerald M."/>
            <person name="Haas B."/>
            <person name="Abouelleil A."/>
            <person name="Alvarado L."/>
            <person name="Arachchi H.M."/>
            <person name="Berlin A."/>
            <person name="Brown A."/>
            <person name="Chapman S.B."/>
            <person name="Chen Z."/>
            <person name="Dunbar C."/>
            <person name="Freedman E."/>
            <person name="Gearin G."/>
            <person name="Gellesch M."/>
            <person name="Goldberg J."/>
            <person name="Griggs A."/>
            <person name="Gujja S."/>
            <person name="Heiman D."/>
            <person name="Howarth C."/>
            <person name="Larson L."/>
            <person name="Lui A."/>
            <person name="MacDonald P.J.P."/>
            <person name="Montmayeur A."/>
            <person name="Murphy C."/>
            <person name="Neiman D."/>
            <person name="Pearson M."/>
            <person name="Priest M."/>
            <person name="Roberts A."/>
            <person name="Saif S."/>
            <person name="Shea T."/>
            <person name="Shenoy N."/>
            <person name="Sisk P."/>
            <person name="Stolte C."/>
            <person name="Sykes S."/>
            <person name="Wortman J."/>
            <person name="Nusbaum C."/>
            <person name="Birren B."/>
        </authorList>
    </citation>
    <scope>NUCLEOTIDE SEQUENCE [LARGE SCALE GENOMIC DNA]</scope>
    <source>
        <strain evidence="6 7">ACB7</strain>
    </source>
</reference>
<dbReference type="InterPro" id="IPR036086">
    <property type="entry name" value="ParB/Sulfiredoxin_sf"/>
</dbReference>
<dbReference type="CDD" id="cd16393">
    <property type="entry name" value="SPO0J_N"/>
    <property type="match status" value="1"/>
</dbReference>
<dbReference type="RefSeq" id="WP_009537845.1">
    <property type="nucleotide sequence ID" value="NZ_JH414507.1"/>
</dbReference>
<dbReference type="Proteomes" id="UP000003527">
    <property type="component" value="Unassembled WGS sequence"/>
</dbReference>
<dbReference type="Gene3D" id="3.90.1530.30">
    <property type="match status" value="1"/>
</dbReference>
<evidence type="ECO:0000256" key="1">
    <source>
        <dbReference type="ARBA" id="ARBA00004453"/>
    </source>
</evidence>
<accession>G9WSY8</accession>
<evidence type="ECO:0000313" key="7">
    <source>
        <dbReference type="Proteomes" id="UP000003527"/>
    </source>
</evidence>
<dbReference type="FunFam" id="3.90.1530.30:FF:000001">
    <property type="entry name" value="Chromosome partitioning protein ParB"/>
    <property type="match status" value="1"/>
</dbReference>
<dbReference type="SUPFAM" id="SSF110849">
    <property type="entry name" value="ParB/Sulfiredoxin"/>
    <property type="match status" value="1"/>
</dbReference>
<dbReference type="PATRIC" id="fig|796944.3.peg.728"/>
<name>G9WSY8_9FIRM</name>
<dbReference type="FunFam" id="1.10.10.2830:FF:000001">
    <property type="entry name" value="Chromosome partitioning protein ParB"/>
    <property type="match status" value="1"/>
</dbReference>
<dbReference type="PANTHER" id="PTHR33375:SF1">
    <property type="entry name" value="CHROMOSOME-PARTITIONING PROTEIN PARB-RELATED"/>
    <property type="match status" value="1"/>
</dbReference>
<dbReference type="HOGENOM" id="CLU_023853_0_0_9"/>
<gene>
    <name evidence="6" type="ORF">HMPREF9624_02204</name>
</gene>
<evidence type="ECO:0000256" key="3">
    <source>
        <dbReference type="ARBA" id="ARBA00022829"/>
    </source>
</evidence>
<proteinExistence type="inferred from homology"/>
<dbReference type="Pfam" id="PF02195">
    <property type="entry name" value="ParB_N"/>
    <property type="match status" value="1"/>
</dbReference>
<dbReference type="InterPro" id="IPR057240">
    <property type="entry name" value="ParB_dimer_C"/>
</dbReference>
<comment type="similarity">
    <text evidence="2">Belongs to the ParB family.</text>
</comment>
<dbReference type="Gene3D" id="1.10.10.2830">
    <property type="match status" value="1"/>
</dbReference>
<dbReference type="Pfam" id="PF23552">
    <property type="entry name" value="ParB_C"/>
    <property type="match status" value="1"/>
</dbReference>
<dbReference type="GO" id="GO:0003677">
    <property type="term" value="F:DNA binding"/>
    <property type="evidence" value="ECO:0007669"/>
    <property type="project" value="UniProtKB-KW"/>
</dbReference>
<evidence type="ECO:0000259" key="5">
    <source>
        <dbReference type="SMART" id="SM00470"/>
    </source>
</evidence>
<keyword evidence="4" id="KW-0238">DNA-binding</keyword>
<dbReference type="AlphaFoldDB" id="G9WSY8"/>
<comment type="caution">
    <text evidence="6">The sequence shown here is derived from an EMBL/GenBank/DDBJ whole genome shotgun (WGS) entry which is preliminary data.</text>
</comment>
<protein>
    <recommendedName>
        <fullName evidence="5">ParB-like N-terminal domain-containing protein</fullName>
    </recommendedName>
</protein>
<feature type="domain" description="ParB-like N-terminal" evidence="5">
    <location>
        <begin position="31"/>
        <end position="120"/>
    </location>
</feature>
<dbReference type="InterPro" id="IPR004437">
    <property type="entry name" value="ParB/RepB/Spo0J"/>
</dbReference>
<evidence type="ECO:0000313" key="6">
    <source>
        <dbReference type="EMBL" id="EHL13358.1"/>
    </source>
</evidence>
<dbReference type="InterPro" id="IPR050336">
    <property type="entry name" value="Chromosome_partition/occlusion"/>
</dbReference>
<keyword evidence="7" id="KW-1185">Reference proteome</keyword>
<dbReference type="GO" id="GO:0005694">
    <property type="term" value="C:chromosome"/>
    <property type="evidence" value="ECO:0007669"/>
    <property type="project" value="TreeGrafter"/>
</dbReference>
<dbReference type="InterPro" id="IPR041468">
    <property type="entry name" value="HTH_ParB/Spo0J"/>
</dbReference>
<evidence type="ECO:0000256" key="2">
    <source>
        <dbReference type="ARBA" id="ARBA00006295"/>
    </source>
</evidence>